<evidence type="ECO:0000313" key="6">
    <source>
        <dbReference type="Proteomes" id="UP000320776"/>
    </source>
</evidence>
<evidence type="ECO:0000259" key="4">
    <source>
        <dbReference type="Pfam" id="PF01515"/>
    </source>
</evidence>
<dbReference type="Gene3D" id="3.40.718.10">
    <property type="entry name" value="Isopropylmalate Dehydrogenase"/>
    <property type="match status" value="1"/>
</dbReference>
<name>A0A517DV15_9FIRM</name>
<dbReference type="Pfam" id="PF01515">
    <property type="entry name" value="PTA_PTB"/>
    <property type="match status" value="1"/>
</dbReference>
<organism evidence="5 6">
    <name type="scientific">Sporomusa termitida</name>
    <dbReference type="NCBI Taxonomy" id="2377"/>
    <lineage>
        <taxon>Bacteria</taxon>
        <taxon>Bacillati</taxon>
        <taxon>Bacillota</taxon>
        <taxon>Negativicutes</taxon>
        <taxon>Selenomonadales</taxon>
        <taxon>Sporomusaceae</taxon>
        <taxon>Sporomusa</taxon>
    </lineage>
</organism>
<dbReference type="GO" id="GO:0008959">
    <property type="term" value="F:phosphate acetyltransferase activity"/>
    <property type="evidence" value="ECO:0007669"/>
    <property type="project" value="UniProtKB-EC"/>
</dbReference>
<dbReference type="InterPro" id="IPR012147">
    <property type="entry name" value="P_Ac_Bu_trans"/>
</dbReference>
<dbReference type="InterPro" id="IPR050500">
    <property type="entry name" value="Phos_Acetyltrans/Butyryltrans"/>
</dbReference>
<accession>A0A517DV15</accession>
<reference evidence="5 6" key="1">
    <citation type="submission" date="2019-02" db="EMBL/GenBank/DDBJ databases">
        <title>Closed genome of Sporomusa termitida DSM 4440.</title>
        <authorList>
            <person name="Poehlein A."/>
            <person name="Daniel R."/>
        </authorList>
    </citation>
    <scope>NUCLEOTIDE SEQUENCE [LARGE SCALE GENOMIC DNA]</scope>
    <source>
        <strain evidence="5 6">DSM 4440</strain>
    </source>
</reference>
<dbReference type="PANTHER" id="PTHR43356">
    <property type="entry name" value="PHOSPHATE ACETYLTRANSFERASE"/>
    <property type="match status" value="1"/>
</dbReference>
<evidence type="ECO:0000256" key="1">
    <source>
        <dbReference type="ARBA" id="ARBA00005656"/>
    </source>
</evidence>
<dbReference type="KEGG" id="sted:SPTER_25740"/>
<protein>
    <submittedName>
        <fullName evidence="5">Phosphate acetyltransferase</fullName>
        <ecNumber evidence="5">2.3.1.8</ecNumber>
    </submittedName>
</protein>
<evidence type="ECO:0000256" key="3">
    <source>
        <dbReference type="ARBA" id="ARBA00023315"/>
    </source>
</evidence>
<dbReference type="SUPFAM" id="SSF53659">
    <property type="entry name" value="Isocitrate/Isopropylmalate dehydrogenase-like"/>
    <property type="match status" value="1"/>
</dbReference>
<dbReference type="EC" id="2.3.1.8" evidence="5"/>
<keyword evidence="6" id="KW-1185">Reference proteome</keyword>
<dbReference type="PANTHER" id="PTHR43356:SF2">
    <property type="entry name" value="PHOSPHATE ACETYLTRANSFERASE"/>
    <property type="match status" value="1"/>
</dbReference>
<keyword evidence="2 5" id="KW-0808">Transferase</keyword>
<dbReference type="PIRSF" id="PIRSF000428">
    <property type="entry name" value="P_Ac_trans"/>
    <property type="match status" value="1"/>
</dbReference>
<sequence length="302" mass="32229">MIYRNFDQLMELVRSNQKKKRTVAVVAAQDSHTLEAVSLAVKAEIVNPVLIGHKEQIKGHLAILDENPSDYTVIHTETAEEAAYTAAGLVQTGQADFLMKGLIQTSSLMRVLLSDKAGFRTGSLISHLGFVQIPNYHKLMGITDVALNIYPDLNQKKAILENAVATMSRMGFDTPNVAVLAASEDINPKIPETVDAAELKRLNQAGSLSGCIVEGPVSYDLAISKEAAEIKGIDSKVCGDADLLVLPNLAAGNILYKALRYSAGARTAGMVIGGKVPIVLTSRAAEVDGKFLPLVLAASATY</sequence>
<dbReference type="Proteomes" id="UP000320776">
    <property type="component" value="Chromosome"/>
</dbReference>
<gene>
    <name evidence="5" type="primary">pta_3</name>
    <name evidence="5" type="ORF">SPTER_25740</name>
</gene>
<dbReference type="EMBL" id="CP036259">
    <property type="protein sequence ID" value="QDR81200.1"/>
    <property type="molecule type" value="Genomic_DNA"/>
</dbReference>
<evidence type="ECO:0000313" key="5">
    <source>
        <dbReference type="EMBL" id="QDR81200.1"/>
    </source>
</evidence>
<keyword evidence="3 5" id="KW-0012">Acyltransferase</keyword>
<feature type="domain" description="Phosphate acetyl/butaryl transferase" evidence="4">
    <location>
        <begin position="77"/>
        <end position="297"/>
    </location>
</feature>
<comment type="similarity">
    <text evidence="1">Belongs to the phosphate acetyltransferase and butyryltransferase family.</text>
</comment>
<evidence type="ECO:0000256" key="2">
    <source>
        <dbReference type="ARBA" id="ARBA00022679"/>
    </source>
</evidence>
<dbReference type="InterPro" id="IPR002505">
    <property type="entry name" value="PTA_PTB"/>
</dbReference>
<proteinExistence type="inferred from homology"/>
<dbReference type="AlphaFoldDB" id="A0A517DV15"/>
<dbReference type="RefSeq" id="WP_144350726.1">
    <property type="nucleotide sequence ID" value="NZ_CP036259.1"/>
</dbReference>
<dbReference type="OrthoDB" id="9774179at2"/>